<evidence type="ECO:0000259" key="1">
    <source>
        <dbReference type="Pfam" id="PF01636"/>
    </source>
</evidence>
<dbReference type="EMBL" id="JDRS01000008">
    <property type="protein sequence ID" value="KDS93224.1"/>
    <property type="molecule type" value="Genomic_DNA"/>
</dbReference>
<gene>
    <name evidence="2" type="ORF">DHOM_06515</name>
</gene>
<dbReference type="Pfam" id="PF01636">
    <property type="entry name" value="APH"/>
    <property type="match status" value="1"/>
</dbReference>
<proteinExistence type="predicted"/>
<accession>A0ABR4SJD9</accession>
<dbReference type="InterPro" id="IPR011009">
    <property type="entry name" value="Kinase-like_dom_sf"/>
</dbReference>
<name>A0ABR4SJD9_9MICO</name>
<feature type="domain" description="Aminoglycoside phosphotransferase" evidence="1">
    <location>
        <begin position="25"/>
        <end position="194"/>
    </location>
</feature>
<evidence type="ECO:0000313" key="3">
    <source>
        <dbReference type="Proteomes" id="UP000030182"/>
    </source>
</evidence>
<comment type="caution">
    <text evidence="2">The sequence shown here is derived from an EMBL/GenBank/DDBJ whole genome shotgun (WGS) entry which is preliminary data.</text>
</comment>
<protein>
    <submittedName>
        <fullName evidence="2">Aminoglycoside phosphotransferase</fullName>
    </submittedName>
</protein>
<sequence>MTFERVVRVEGATVTRPAGPWTATVHALLEHVSGKGVPVPRPLGSDGCRETLSLVPGTGGDDRWGDAPLSVDACASAGALLRRYHDASASFVPPAGATWITDCYVKNDAVSGDYASAAGVTEVPGAFEVILHGDPKPGNMAWRGEEAVGLFDFDDARPGLRVDDVAYALKWIIPFNGEVERLRGIDTGEEAAMRKRAVAFLHGYGWQGPFDVATLAVGAHERSINEIEWGAAGGLEPQRTWVASGDVAT</sequence>
<dbReference type="InterPro" id="IPR002575">
    <property type="entry name" value="Aminoglycoside_PTrfase"/>
</dbReference>
<keyword evidence="3" id="KW-1185">Reference proteome</keyword>
<reference evidence="2 3" key="1">
    <citation type="submission" date="2014-01" db="EMBL/GenBank/DDBJ databases">
        <title>Draft genome sequence of the multidrug-resistant clinical isolate Dermabacter hominis 1368.</title>
        <authorList>
            <person name="Albersmeier A."/>
            <person name="Bomholt C."/>
            <person name="Glaub A."/>
            <person name="Ruckert C."/>
            <person name="Soriano F."/>
            <person name="Fernandez-Natal I."/>
            <person name="Tauch A."/>
        </authorList>
    </citation>
    <scope>NUCLEOTIDE SEQUENCE [LARGE SCALE GENOMIC DNA]</scope>
    <source>
        <strain evidence="2 3">1368</strain>
    </source>
</reference>
<dbReference type="Proteomes" id="UP000030182">
    <property type="component" value="Unassembled WGS sequence"/>
</dbReference>
<evidence type="ECO:0000313" key="2">
    <source>
        <dbReference type="EMBL" id="KDS93224.1"/>
    </source>
</evidence>
<organism evidence="2 3">
    <name type="scientific">Dermabacter hominis 1368</name>
    <dbReference type="NCBI Taxonomy" id="1450519"/>
    <lineage>
        <taxon>Bacteria</taxon>
        <taxon>Bacillati</taxon>
        <taxon>Actinomycetota</taxon>
        <taxon>Actinomycetes</taxon>
        <taxon>Micrococcales</taxon>
        <taxon>Dermabacteraceae</taxon>
        <taxon>Dermabacter</taxon>
    </lineage>
</organism>
<dbReference type="Gene3D" id="3.90.1200.10">
    <property type="match status" value="1"/>
</dbReference>
<dbReference type="SUPFAM" id="SSF56112">
    <property type="entry name" value="Protein kinase-like (PK-like)"/>
    <property type="match status" value="1"/>
</dbReference>
<dbReference type="RefSeq" id="WP_052126746.1">
    <property type="nucleotide sequence ID" value="NZ_KN323183.1"/>
</dbReference>